<gene>
    <name evidence="1" type="ORF">HaLaN_03379</name>
</gene>
<name>A0A699YEF7_HAELA</name>
<evidence type="ECO:0000313" key="2">
    <source>
        <dbReference type="Proteomes" id="UP000485058"/>
    </source>
</evidence>
<comment type="caution">
    <text evidence="1">The sequence shown here is derived from an EMBL/GenBank/DDBJ whole genome shotgun (WGS) entry which is preliminary data.</text>
</comment>
<keyword evidence="2" id="KW-1185">Reference proteome</keyword>
<protein>
    <submittedName>
        <fullName evidence="1">Uncharacterized protein</fullName>
    </submittedName>
</protein>
<dbReference type="Proteomes" id="UP000485058">
    <property type="component" value="Unassembled WGS sequence"/>
</dbReference>
<evidence type="ECO:0000313" key="1">
    <source>
        <dbReference type="EMBL" id="GFH08423.1"/>
    </source>
</evidence>
<reference evidence="1 2" key="1">
    <citation type="submission" date="2020-02" db="EMBL/GenBank/DDBJ databases">
        <title>Draft genome sequence of Haematococcus lacustris strain NIES-144.</title>
        <authorList>
            <person name="Morimoto D."/>
            <person name="Nakagawa S."/>
            <person name="Yoshida T."/>
            <person name="Sawayama S."/>
        </authorList>
    </citation>
    <scope>NUCLEOTIDE SEQUENCE [LARGE SCALE GENOMIC DNA]</scope>
    <source>
        <strain evidence="1 2">NIES-144</strain>
    </source>
</reference>
<proteinExistence type="predicted"/>
<dbReference type="EMBL" id="BLLF01000160">
    <property type="protein sequence ID" value="GFH08423.1"/>
    <property type="molecule type" value="Genomic_DNA"/>
</dbReference>
<organism evidence="1 2">
    <name type="scientific">Haematococcus lacustris</name>
    <name type="common">Green alga</name>
    <name type="synonym">Haematococcus pluvialis</name>
    <dbReference type="NCBI Taxonomy" id="44745"/>
    <lineage>
        <taxon>Eukaryota</taxon>
        <taxon>Viridiplantae</taxon>
        <taxon>Chlorophyta</taxon>
        <taxon>core chlorophytes</taxon>
        <taxon>Chlorophyceae</taxon>
        <taxon>CS clade</taxon>
        <taxon>Chlamydomonadales</taxon>
        <taxon>Haematococcaceae</taxon>
        <taxon>Haematococcus</taxon>
    </lineage>
</organism>
<sequence>MRAECFVLPDPAHIAADDVKAVEGLQHLLLGLLRPGVPLLGLLGGGALQRGVLTLCELLSSATMMLQALPLHL</sequence>
<dbReference type="AlphaFoldDB" id="A0A699YEF7"/>
<accession>A0A699YEF7</accession>